<name>A0A2T8HW25_9RHOB</name>
<dbReference type="AlphaFoldDB" id="A0A2T8HW25"/>
<evidence type="ECO:0000313" key="1">
    <source>
        <dbReference type="EMBL" id="PVH29594.1"/>
    </source>
</evidence>
<evidence type="ECO:0000313" key="2">
    <source>
        <dbReference type="Proteomes" id="UP000245911"/>
    </source>
</evidence>
<dbReference type="EMBL" id="QDKM01000002">
    <property type="protein sequence ID" value="PVH29594.1"/>
    <property type="molecule type" value="Genomic_DNA"/>
</dbReference>
<reference evidence="1 2" key="1">
    <citation type="submission" date="2018-04" db="EMBL/GenBank/DDBJ databases">
        <title>Pararhodobacter oceanense sp. nov., isolated from marine intertidal sediment.</title>
        <authorList>
            <person name="Wang X.-L."/>
            <person name="Du Z.-J."/>
        </authorList>
    </citation>
    <scope>NUCLEOTIDE SEQUENCE [LARGE SCALE GENOMIC DNA]</scope>
    <source>
        <strain evidence="1 2">AM505</strain>
    </source>
</reference>
<proteinExistence type="predicted"/>
<accession>A0A2T8HW25</accession>
<dbReference type="Proteomes" id="UP000245911">
    <property type="component" value="Unassembled WGS sequence"/>
</dbReference>
<keyword evidence="2" id="KW-1185">Reference proteome</keyword>
<sequence length="106" mass="10963">MHADVNAKPDRRGILPGSIDAAYSTDNSIGKRFQTPFVGSKRDQKTFARDGYTVSGFCQVSKIIALLAARIGATGQGAESGAVRACCSAAKMPQPMPRSGGTDSGG</sequence>
<organism evidence="1 2">
    <name type="scientific">Pararhodobacter oceanensis</name>
    <dbReference type="NCBI Taxonomy" id="2172121"/>
    <lineage>
        <taxon>Bacteria</taxon>
        <taxon>Pseudomonadati</taxon>
        <taxon>Pseudomonadota</taxon>
        <taxon>Alphaproteobacteria</taxon>
        <taxon>Rhodobacterales</taxon>
        <taxon>Paracoccaceae</taxon>
        <taxon>Pararhodobacter</taxon>
    </lineage>
</organism>
<comment type="caution">
    <text evidence="1">The sequence shown here is derived from an EMBL/GenBank/DDBJ whole genome shotgun (WGS) entry which is preliminary data.</text>
</comment>
<protein>
    <submittedName>
        <fullName evidence="1">Uncharacterized protein</fullName>
    </submittedName>
</protein>
<gene>
    <name evidence="1" type="ORF">DDE20_05570</name>
</gene>